<keyword evidence="3" id="KW-1185">Reference proteome</keyword>
<proteinExistence type="predicted"/>
<accession>A0AAV2AYG5</accession>
<sequence>GVEEHRRYTTFTGAEVWHLLRYLRRYVRVLATFCASAWGLGLASFIVAEWIDTDPTNEMEYTVDKELEHKPRHEHLMVVSSVGGFTFMTGILGYWGSLHL</sequence>
<feature type="transmembrane region" description="Helical" evidence="1">
    <location>
        <begin position="29"/>
        <end position="51"/>
    </location>
</feature>
<dbReference type="AlphaFoldDB" id="A0AAV2AYG5"/>
<reference evidence="2 3" key="1">
    <citation type="submission" date="2024-04" db="EMBL/GenBank/DDBJ databases">
        <authorList>
            <person name="Rising A."/>
            <person name="Reimegard J."/>
            <person name="Sonavane S."/>
            <person name="Akerstrom W."/>
            <person name="Nylinder S."/>
            <person name="Hedman E."/>
            <person name="Kallberg Y."/>
        </authorList>
    </citation>
    <scope>NUCLEOTIDE SEQUENCE [LARGE SCALE GENOMIC DNA]</scope>
</reference>
<name>A0AAV2AYG5_9ARAC</name>
<feature type="non-terminal residue" evidence="2">
    <location>
        <position position="100"/>
    </location>
</feature>
<evidence type="ECO:0000313" key="3">
    <source>
        <dbReference type="Proteomes" id="UP001497382"/>
    </source>
</evidence>
<keyword evidence="1" id="KW-0812">Transmembrane</keyword>
<dbReference type="Proteomes" id="UP001497382">
    <property type="component" value="Unassembled WGS sequence"/>
</dbReference>
<evidence type="ECO:0000256" key="1">
    <source>
        <dbReference type="SAM" id="Phobius"/>
    </source>
</evidence>
<comment type="caution">
    <text evidence="2">The sequence shown here is derived from an EMBL/GenBank/DDBJ whole genome shotgun (WGS) entry which is preliminary data.</text>
</comment>
<gene>
    <name evidence="2" type="ORF">LARSCL_LOCUS15595</name>
</gene>
<feature type="transmembrane region" description="Helical" evidence="1">
    <location>
        <begin position="76"/>
        <end position="95"/>
    </location>
</feature>
<dbReference type="EMBL" id="CAXIEN010000238">
    <property type="protein sequence ID" value="CAL1288852.1"/>
    <property type="molecule type" value="Genomic_DNA"/>
</dbReference>
<organism evidence="2 3">
    <name type="scientific">Larinioides sclopetarius</name>
    <dbReference type="NCBI Taxonomy" id="280406"/>
    <lineage>
        <taxon>Eukaryota</taxon>
        <taxon>Metazoa</taxon>
        <taxon>Ecdysozoa</taxon>
        <taxon>Arthropoda</taxon>
        <taxon>Chelicerata</taxon>
        <taxon>Arachnida</taxon>
        <taxon>Araneae</taxon>
        <taxon>Araneomorphae</taxon>
        <taxon>Entelegynae</taxon>
        <taxon>Araneoidea</taxon>
        <taxon>Araneidae</taxon>
        <taxon>Larinioides</taxon>
    </lineage>
</organism>
<keyword evidence="1" id="KW-0472">Membrane</keyword>
<keyword evidence="1" id="KW-1133">Transmembrane helix</keyword>
<feature type="non-terminal residue" evidence="2">
    <location>
        <position position="1"/>
    </location>
</feature>
<evidence type="ECO:0000313" key="2">
    <source>
        <dbReference type="EMBL" id="CAL1288852.1"/>
    </source>
</evidence>
<protein>
    <submittedName>
        <fullName evidence="2">Uncharacterized protein</fullName>
    </submittedName>
</protein>